<gene>
    <name evidence="4" type="ORF">VITISV_037265</name>
</gene>
<feature type="region of interest" description="Disordered" evidence="1">
    <location>
        <begin position="227"/>
        <end position="249"/>
    </location>
</feature>
<reference evidence="4" key="1">
    <citation type="journal article" date="2007" name="PLoS ONE">
        <title>The first genome sequence of an elite grapevine cultivar (Pinot noir Vitis vinifera L.): coping with a highly heterozygous genome.</title>
        <authorList>
            <person name="Velasco R."/>
            <person name="Zharkikh A."/>
            <person name="Troggio M."/>
            <person name="Cartwright D.A."/>
            <person name="Cestaro A."/>
            <person name="Pruss D."/>
            <person name="Pindo M."/>
            <person name="FitzGerald L.M."/>
            <person name="Vezzulli S."/>
            <person name="Reid J."/>
            <person name="Malacarne G."/>
            <person name="Iliev D."/>
            <person name="Coppola G."/>
            <person name="Wardell B."/>
            <person name="Micheletti D."/>
            <person name="Macalma T."/>
            <person name="Facci M."/>
            <person name="Mitchell J.T."/>
            <person name="Perazzolli M."/>
            <person name="Eldredge G."/>
            <person name="Gatto P."/>
            <person name="Oyzerski R."/>
            <person name="Moretto M."/>
            <person name="Gutin N."/>
            <person name="Stefanini M."/>
            <person name="Chen Y."/>
            <person name="Segala C."/>
            <person name="Davenport C."/>
            <person name="Dematte L."/>
            <person name="Mraz A."/>
            <person name="Battilana J."/>
            <person name="Stormo K."/>
            <person name="Costa F."/>
            <person name="Tao Q."/>
            <person name="Si-Ammour A."/>
            <person name="Harkins T."/>
            <person name="Lackey A."/>
            <person name="Perbost C."/>
            <person name="Taillon B."/>
            <person name="Stella A."/>
            <person name="Solovyev V."/>
            <person name="Fawcett J.A."/>
            <person name="Sterck L."/>
            <person name="Vandepoele K."/>
            <person name="Grando S.M."/>
            <person name="Toppo S."/>
            <person name="Moser C."/>
            <person name="Lanchbury J."/>
            <person name="Bogden R."/>
            <person name="Skolnick M."/>
            <person name="Sgaramella V."/>
            <person name="Bhatnagar S.K."/>
            <person name="Fontana P."/>
            <person name="Gutin A."/>
            <person name="Van de Peer Y."/>
            <person name="Salamini F."/>
            <person name="Viola R."/>
        </authorList>
    </citation>
    <scope>NUCLEOTIDE SEQUENCE</scope>
</reference>
<evidence type="ECO:0000256" key="1">
    <source>
        <dbReference type="SAM" id="MobiDB-lite"/>
    </source>
</evidence>
<proteinExistence type="predicted"/>
<dbReference type="Gene3D" id="3.30.70.270">
    <property type="match status" value="1"/>
</dbReference>
<dbReference type="Pfam" id="PF17919">
    <property type="entry name" value="RT_RNaseH_2"/>
    <property type="match status" value="1"/>
</dbReference>
<dbReference type="EMBL" id="AM466637">
    <property type="protein sequence ID" value="CAN63709.1"/>
    <property type="molecule type" value="Genomic_DNA"/>
</dbReference>
<feature type="domain" description="Reverse transcriptase/retrotransposon-derived protein RNase H-like" evidence="3">
    <location>
        <begin position="460"/>
        <end position="538"/>
    </location>
</feature>
<dbReference type="InterPro" id="IPR000477">
    <property type="entry name" value="RT_dom"/>
</dbReference>
<dbReference type="PANTHER" id="PTHR48475:SF1">
    <property type="entry name" value="RNASE H TYPE-1 DOMAIN-CONTAINING PROTEIN"/>
    <property type="match status" value="1"/>
</dbReference>
<dbReference type="CDD" id="cd01647">
    <property type="entry name" value="RT_LTR"/>
    <property type="match status" value="1"/>
</dbReference>
<sequence length="782" mass="89833">MANLLAKFRMLDIERYTGVGYPCIHLLLYSTIGPRHKTDRCTTLRHVIQDLIDQGLVHLGQPSVTTNPLLVPTSHAIPPPPDDIHFMNFIEPDDHIHIMSRDDSKLKPIIVGESYEVDGVILDPQTFAPFRLGMYVEIANMIDGVVPHYEYSNKMLVVNMSYITNYVQPKTVFQLDMFRVLAIEMVEDVQLVHAPRLLTDVTHDDDVFKGVISLIMVYDIEDEYMQHDSNDDSSSASNSSPTDEKVSPTTRNTKIVDFGIVGQPRELRIGSALSTYERIQKQLSVGFLSVVEYPQWLSNVVLIPKNDDKVRVCVDFRDLNKDSTKDDFLFPHINMLVDSTVGHSMLSFMDNFFRYNTILMALEDMEKTSFIIKWGTYYYRVMLFGLKNVGATYQRASTTLFHDMMHQDVKVYVDDMLLKSQVTYGKLLGYMVNERGIETDPDKIKVILDMPMSRTEREIKCQCTFEMIKEYSMSPPVLVPHTPGHPLFLYLSILDIASGCMLAQFDDVGNERAIYYLSKKMLDYEMRYVMIERFCLALSIRQSIIVDHLASLPVFYGRAIDDDFLDEDIAIVTSVLGRRMPYHSYLELLVVRIDDLRYTHLPRGQNQFANVLATLTSMIDILIDIVVRHLLIESRSVPTYCCLIDETKLDDDFPWYQDIYQFLIFYTYPKVTIGKNRRILRQLATRFVICKETLYRCSADGMLLFFLDYASTNRVMREVHVGVCGQHIEGHKLAHKIMRTGVSLYSLVYGMETVLPVEIEIGSRIRAANFKGKVGPVLIRSA</sequence>
<accession>A5BPK2</accession>
<protein>
    <submittedName>
        <fullName evidence="4">Uncharacterized protein</fullName>
    </submittedName>
</protein>
<dbReference type="AlphaFoldDB" id="A5BPK2"/>
<dbReference type="Gene3D" id="3.10.10.10">
    <property type="entry name" value="HIV Type 1 Reverse Transcriptase, subunit A, domain 1"/>
    <property type="match status" value="1"/>
</dbReference>
<dbReference type="InterPro" id="IPR041577">
    <property type="entry name" value="RT_RNaseH_2"/>
</dbReference>
<feature type="domain" description="Reverse transcriptase" evidence="2">
    <location>
        <begin position="303"/>
        <end position="421"/>
    </location>
</feature>
<dbReference type="PANTHER" id="PTHR48475">
    <property type="entry name" value="RIBONUCLEASE H"/>
    <property type="match status" value="1"/>
</dbReference>
<dbReference type="InterPro" id="IPR043502">
    <property type="entry name" value="DNA/RNA_pol_sf"/>
</dbReference>
<name>A5BPK2_VITVI</name>
<dbReference type="Pfam" id="PF00078">
    <property type="entry name" value="RVT_1"/>
    <property type="match status" value="1"/>
</dbReference>
<evidence type="ECO:0000313" key="4">
    <source>
        <dbReference type="EMBL" id="CAN63709.1"/>
    </source>
</evidence>
<dbReference type="SUPFAM" id="SSF56672">
    <property type="entry name" value="DNA/RNA polymerases"/>
    <property type="match status" value="1"/>
</dbReference>
<organism evidence="4">
    <name type="scientific">Vitis vinifera</name>
    <name type="common">Grape</name>
    <dbReference type="NCBI Taxonomy" id="29760"/>
    <lineage>
        <taxon>Eukaryota</taxon>
        <taxon>Viridiplantae</taxon>
        <taxon>Streptophyta</taxon>
        <taxon>Embryophyta</taxon>
        <taxon>Tracheophyta</taxon>
        <taxon>Spermatophyta</taxon>
        <taxon>Magnoliopsida</taxon>
        <taxon>eudicotyledons</taxon>
        <taxon>Gunneridae</taxon>
        <taxon>Pentapetalae</taxon>
        <taxon>rosids</taxon>
        <taxon>Vitales</taxon>
        <taxon>Vitaceae</taxon>
        <taxon>Viteae</taxon>
        <taxon>Vitis</taxon>
    </lineage>
</organism>
<evidence type="ECO:0000259" key="3">
    <source>
        <dbReference type="Pfam" id="PF17919"/>
    </source>
</evidence>
<evidence type="ECO:0000259" key="2">
    <source>
        <dbReference type="Pfam" id="PF00078"/>
    </source>
</evidence>
<dbReference type="InterPro" id="IPR043128">
    <property type="entry name" value="Rev_trsase/Diguanyl_cyclase"/>
</dbReference>